<name>A0A0N4YSV8_NIPBR</name>
<keyword evidence="6" id="KW-1133">Transmembrane helix</keyword>
<evidence type="ECO:0000313" key="9">
    <source>
        <dbReference type="EMBL" id="VDL84069.1"/>
    </source>
</evidence>
<reference evidence="9 10" key="2">
    <citation type="submission" date="2018-11" db="EMBL/GenBank/DDBJ databases">
        <authorList>
            <consortium name="Pathogen Informatics"/>
        </authorList>
    </citation>
    <scope>NUCLEOTIDE SEQUENCE [LARGE SCALE GENOMIC DNA]</scope>
</reference>
<dbReference type="InterPro" id="IPR008166">
    <property type="entry name" value="Glyco_transf_92"/>
</dbReference>
<dbReference type="Proteomes" id="UP000271162">
    <property type="component" value="Unassembled WGS sequence"/>
</dbReference>
<keyword evidence="10" id="KW-1185">Reference proteome</keyword>
<evidence type="ECO:0000256" key="5">
    <source>
        <dbReference type="ARBA" id="ARBA00022692"/>
    </source>
</evidence>
<gene>
    <name evidence="9" type="ORF">NBR_LOCUS20332</name>
</gene>
<evidence type="ECO:0000256" key="7">
    <source>
        <dbReference type="ARBA" id="ARBA00023136"/>
    </source>
</evidence>
<keyword evidence="4 8" id="KW-0808">Transferase</keyword>
<dbReference type="PANTHER" id="PTHR21461:SF87">
    <property type="entry name" value="GH12965P"/>
    <property type="match status" value="1"/>
</dbReference>
<keyword evidence="7" id="KW-0472">Membrane</keyword>
<dbReference type="OMA" id="ITDCLYR"/>
<dbReference type="WBParaSite" id="NBR_0002033001-mRNA-1">
    <property type="protein sequence ID" value="NBR_0002033001-mRNA-1"/>
    <property type="gene ID" value="NBR_0002033001"/>
</dbReference>
<evidence type="ECO:0000256" key="6">
    <source>
        <dbReference type="ARBA" id="ARBA00022989"/>
    </source>
</evidence>
<dbReference type="STRING" id="27835.A0A0N4YSV8"/>
<reference evidence="11" key="1">
    <citation type="submission" date="2017-02" db="UniProtKB">
        <authorList>
            <consortium name="WormBaseParasite"/>
        </authorList>
    </citation>
    <scope>IDENTIFICATION</scope>
</reference>
<keyword evidence="3 8" id="KW-0328">Glycosyltransferase</keyword>
<sequence length="362" mass="41089">MVSSCWAFADSSSNEVNPHDAELLREPQLVGFRSGSGTRRTPREYGCRFANGTVVESGKPYEMAENHGRSFGVFFANCPIPLNETVDDTIEVMTTNVGASWSDVPIIYNALESIEESSYEHDLTVCLPFLYGNRYSGKEFVEFIELNRILGVQHFVAYVGETDIAKSLKKAASYYENLGILTLNRLEIPVSPSRIWYHGQLIAITDCLYRNIGVSRFVAFHDLDEFMIPQNLTSTEGLAPVIDALQELFLDNVASICLTTQYMIPRHKGELRTLYNTVAAQRVSTKLSKCVVRPEMVFEQGIHHTSRVIQNHFKSIHGDPNVLRLYHFKQTTDYHKEDTTVVVNYGERLTRRYKEVVKKIGL</sequence>
<organism evidence="11">
    <name type="scientific">Nippostrongylus brasiliensis</name>
    <name type="common">Rat hookworm</name>
    <dbReference type="NCBI Taxonomy" id="27835"/>
    <lineage>
        <taxon>Eukaryota</taxon>
        <taxon>Metazoa</taxon>
        <taxon>Ecdysozoa</taxon>
        <taxon>Nematoda</taxon>
        <taxon>Chromadorea</taxon>
        <taxon>Rhabditida</taxon>
        <taxon>Rhabditina</taxon>
        <taxon>Rhabditomorpha</taxon>
        <taxon>Strongyloidea</taxon>
        <taxon>Heligmosomidae</taxon>
        <taxon>Nippostrongylus</taxon>
    </lineage>
</organism>
<accession>A0A0N4YSV8</accession>
<dbReference type="GO" id="GO:0016757">
    <property type="term" value="F:glycosyltransferase activity"/>
    <property type="evidence" value="ECO:0007669"/>
    <property type="project" value="UniProtKB-UniRule"/>
</dbReference>
<evidence type="ECO:0000256" key="1">
    <source>
        <dbReference type="ARBA" id="ARBA00004167"/>
    </source>
</evidence>
<dbReference type="GO" id="GO:0016020">
    <property type="term" value="C:membrane"/>
    <property type="evidence" value="ECO:0007669"/>
    <property type="project" value="UniProtKB-SubCell"/>
</dbReference>
<protein>
    <recommendedName>
        <fullName evidence="8">Glycosyltransferase family 92 protein</fullName>
        <ecNumber evidence="8">2.4.1.-</ecNumber>
    </recommendedName>
</protein>
<keyword evidence="5" id="KW-0812">Transmembrane</keyword>
<dbReference type="GO" id="GO:0005737">
    <property type="term" value="C:cytoplasm"/>
    <property type="evidence" value="ECO:0007669"/>
    <property type="project" value="TreeGrafter"/>
</dbReference>
<evidence type="ECO:0000313" key="11">
    <source>
        <dbReference type="WBParaSite" id="NBR_0002033001-mRNA-1"/>
    </source>
</evidence>
<evidence type="ECO:0000256" key="2">
    <source>
        <dbReference type="ARBA" id="ARBA00007647"/>
    </source>
</evidence>
<dbReference type="AlphaFoldDB" id="A0A0N4YSV8"/>
<evidence type="ECO:0000256" key="4">
    <source>
        <dbReference type="ARBA" id="ARBA00022679"/>
    </source>
</evidence>
<evidence type="ECO:0000313" key="10">
    <source>
        <dbReference type="Proteomes" id="UP000271162"/>
    </source>
</evidence>
<dbReference type="EC" id="2.4.1.-" evidence="8"/>
<evidence type="ECO:0000256" key="8">
    <source>
        <dbReference type="RuleBase" id="RU366017"/>
    </source>
</evidence>
<comment type="similarity">
    <text evidence="2 8">Belongs to the glycosyltransferase 92 family.</text>
</comment>
<dbReference type="PANTHER" id="PTHR21461">
    <property type="entry name" value="GLYCOSYLTRANSFERASE FAMILY 92 PROTEIN"/>
    <property type="match status" value="1"/>
</dbReference>
<proteinExistence type="inferred from homology"/>
<dbReference type="EMBL" id="UYSL01025039">
    <property type="protein sequence ID" value="VDL84069.1"/>
    <property type="molecule type" value="Genomic_DNA"/>
</dbReference>
<dbReference type="Pfam" id="PF01697">
    <property type="entry name" value="Glyco_transf_92"/>
    <property type="match status" value="1"/>
</dbReference>
<evidence type="ECO:0000256" key="3">
    <source>
        <dbReference type="ARBA" id="ARBA00022676"/>
    </source>
</evidence>
<comment type="subcellular location">
    <subcellularLocation>
        <location evidence="1">Membrane</location>
        <topology evidence="1">Single-pass membrane protein</topology>
    </subcellularLocation>
</comment>